<gene>
    <name evidence="1" type="ORF">DOS83_08735</name>
</gene>
<proteinExistence type="predicted"/>
<evidence type="ECO:0000313" key="2">
    <source>
        <dbReference type="Proteomes" id="UP000256562"/>
    </source>
</evidence>
<sequence>MRLKIVLHALHSQIKALLTIKEMHTRIEIVFRLRTERNPHVKSLLKFYKTAKILLSSQN</sequence>
<protein>
    <submittedName>
        <fullName evidence="1">Uncharacterized protein</fullName>
    </submittedName>
</protein>
<evidence type="ECO:0000313" key="1">
    <source>
        <dbReference type="EMBL" id="REH93513.1"/>
    </source>
</evidence>
<dbReference type="EMBL" id="QKXQ01000402">
    <property type="protein sequence ID" value="REH93513.1"/>
    <property type="molecule type" value="Genomic_DNA"/>
</dbReference>
<name>A0A3E0INI9_9STAP</name>
<dbReference type="AlphaFoldDB" id="A0A3E0INI9"/>
<organism evidence="1 2">
    <name type="scientific">Staphylococcus felis</name>
    <dbReference type="NCBI Taxonomy" id="46127"/>
    <lineage>
        <taxon>Bacteria</taxon>
        <taxon>Bacillati</taxon>
        <taxon>Bacillota</taxon>
        <taxon>Bacilli</taxon>
        <taxon>Bacillales</taxon>
        <taxon>Staphylococcaceae</taxon>
        <taxon>Staphylococcus</taxon>
    </lineage>
</organism>
<dbReference type="Proteomes" id="UP000256562">
    <property type="component" value="Unassembled WGS sequence"/>
</dbReference>
<comment type="caution">
    <text evidence="1">The sequence shown here is derived from an EMBL/GenBank/DDBJ whole genome shotgun (WGS) entry which is preliminary data.</text>
</comment>
<reference evidence="1 2" key="1">
    <citation type="journal article" date="2018" name="Vet. Microbiol.">
        <title>Characterisation of Staphylococcus felis isolated from cats using whole genome sequencing.</title>
        <authorList>
            <person name="Worthing K."/>
            <person name="Pang S."/>
            <person name="Trott D.J."/>
            <person name="Abraham S."/>
            <person name="Coombs G.W."/>
            <person name="Jordan D."/>
            <person name="McIntyre L."/>
            <person name="Davies M.R."/>
            <person name="Norris J."/>
        </authorList>
    </citation>
    <scope>NUCLEOTIDE SEQUENCE [LARGE SCALE GENOMIC DNA]</scope>
    <source>
        <strain evidence="1 2">F9</strain>
    </source>
</reference>
<accession>A0A3E0INI9</accession>